<proteinExistence type="predicted"/>
<dbReference type="PANTHER" id="PTHR10656:SF69">
    <property type="entry name" value="MAB-21-LIKE HHH_H2TH-LIKE DOMAIN-CONTAINING PROTEIN"/>
    <property type="match status" value="1"/>
</dbReference>
<evidence type="ECO:0000259" key="1">
    <source>
        <dbReference type="Pfam" id="PF20266"/>
    </source>
</evidence>
<dbReference type="InterPro" id="IPR024810">
    <property type="entry name" value="MAB21L/cGLR"/>
</dbReference>
<dbReference type="EMBL" id="JAIWYP010000011">
    <property type="protein sequence ID" value="KAH3733751.1"/>
    <property type="molecule type" value="Genomic_DNA"/>
</dbReference>
<accession>A0A9D4HWM3</accession>
<dbReference type="SMART" id="SM01265">
    <property type="entry name" value="Mab-21"/>
    <property type="match status" value="1"/>
</dbReference>
<keyword evidence="3" id="KW-1185">Reference proteome</keyword>
<dbReference type="Gene3D" id="1.10.1410.40">
    <property type="match status" value="1"/>
</dbReference>
<evidence type="ECO:0000313" key="2">
    <source>
        <dbReference type="EMBL" id="KAH3733751.1"/>
    </source>
</evidence>
<dbReference type="Proteomes" id="UP000828390">
    <property type="component" value="Unassembled WGS sequence"/>
</dbReference>
<sequence length="506" mass="58787">MSGYNLQLRRDVRKIHPPRMLPSKFTYKIANVNAHVPMNGKQAQSEQKIDKNHLEIMSMEICTIMTRLGYGEMMRRWRVEKYREYDRLMNARSLNKQGNAVTYITAGSKAEGLTCYLESDWDILFVLTDVLCVEADINLLTISDDIDVFRMDTMDTRVYSGHCRLLQERPAAHARYDIITKALCDNGYGGVLLSSSLLLDEYAESTLTHDANLEHHERAGPSMPDTYGGILHTDRVIALRCYCPSILQRWADRRRNWPLPTIVQKVVSLGAFVTPVGFKGSDYKHMEWRICFNTGETELVNNLNDTQAKVYVILKMILRDIIKPNNKEITSYVLKNIIFWQAENTPQTEFHSRSLLYWLHNGLKELRTAIEKKRLCYYMIPERNLMEACGMHDYQQHKWVADITDMLEEGPNVILRLEKIRKAIVASPEPMMWFSKKRMELEMLELERSIRCVEIGEKNVELDDSDSILEKISSRQCDLLIQVAQRMFLNVSSANQLIDIQNRMLM</sequence>
<name>A0A9D4HWM3_DREPO</name>
<feature type="domain" description="Mab-21-like HhH/H2TH-like" evidence="1">
    <location>
        <begin position="309"/>
        <end position="395"/>
    </location>
</feature>
<gene>
    <name evidence="2" type="ORF">DPMN_040185</name>
</gene>
<dbReference type="InterPro" id="IPR046906">
    <property type="entry name" value="Mab-21_HhH/H2TH-like"/>
</dbReference>
<comment type="caution">
    <text evidence="2">The sequence shown here is derived from an EMBL/GenBank/DDBJ whole genome shotgun (WGS) entry which is preliminary data.</text>
</comment>
<reference evidence="2" key="2">
    <citation type="submission" date="2020-11" db="EMBL/GenBank/DDBJ databases">
        <authorList>
            <person name="McCartney M.A."/>
            <person name="Auch B."/>
            <person name="Kono T."/>
            <person name="Mallez S."/>
            <person name="Becker A."/>
            <person name="Gohl D.M."/>
            <person name="Silverstein K.A.T."/>
            <person name="Koren S."/>
            <person name="Bechman K.B."/>
            <person name="Herman A."/>
            <person name="Abrahante J.E."/>
            <person name="Garbe J."/>
        </authorList>
    </citation>
    <scope>NUCLEOTIDE SEQUENCE</scope>
    <source>
        <strain evidence="2">Duluth1</strain>
        <tissue evidence="2">Whole animal</tissue>
    </source>
</reference>
<dbReference type="PANTHER" id="PTHR10656">
    <property type="entry name" value="CELL FATE DETERMINING PROTEIN MAB21-RELATED"/>
    <property type="match status" value="1"/>
</dbReference>
<dbReference type="Pfam" id="PF20266">
    <property type="entry name" value="Mab-21_C"/>
    <property type="match status" value="1"/>
</dbReference>
<reference evidence="2" key="1">
    <citation type="journal article" date="2019" name="bioRxiv">
        <title>The Genome of the Zebra Mussel, Dreissena polymorpha: A Resource for Invasive Species Research.</title>
        <authorList>
            <person name="McCartney M.A."/>
            <person name="Auch B."/>
            <person name="Kono T."/>
            <person name="Mallez S."/>
            <person name="Zhang Y."/>
            <person name="Obille A."/>
            <person name="Becker A."/>
            <person name="Abrahante J.E."/>
            <person name="Garbe J."/>
            <person name="Badalamenti J.P."/>
            <person name="Herman A."/>
            <person name="Mangelson H."/>
            <person name="Liachko I."/>
            <person name="Sullivan S."/>
            <person name="Sone E.D."/>
            <person name="Koren S."/>
            <person name="Silverstein K.A.T."/>
            <person name="Beckman K.B."/>
            <person name="Gohl D.M."/>
        </authorList>
    </citation>
    <scope>NUCLEOTIDE SEQUENCE</scope>
    <source>
        <strain evidence="2">Duluth1</strain>
        <tissue evidence="2">Whole animal</tissue>
    </source>
</reference>
<protein>
    <recommendedName>
        <fullName evidence="1">Mab-21-like HhH/H2TH-like domain-containing protein</fullName>
    </recommendedName>
</protein>
<evidence type="ECO:0000313" key="3">
    <source>
        <dbReference type="Proteomes" id="UP000828390"/>
    </source>
</evidence>
<dbReference type="AlphaFoldDB" id="A0A9D4HWM3"/>
<organism evidence="2 3">
    <name type="scientific">Dreissena polymorpha</name>
    <name type="common">Zebra mussel</name>
    <name type="synonym">Mytilus polymorpha</name>
    <dbReference type="NCBI Taxonomy" id="45954"/>
    <lineage>
        <taxon>Eukaryota</taxon>
        <taxon>Metazoa</taxon>
        <taxon>Spiralia</taxon>
        <taxon>Lophotrochozoa</taxon>
        <taxon>Mollusca</taxon>
        <taxon>Bivalvia</taxon>
        <taxon>Autobranchia</taxon>
        <taxon>Heteroconchia</taxon>
        <taxon>Euheterodonta</taxon>
        <taxon>Imparidentia</taxon>
        <taxon>Neoheterodontei</taxon>
        <taxon>Myida</taxon>
        <taxon>Dreissenoidea</taxon>
        <taxon>Dreissenidae</taxon>
        <taxon>Dreissena</taxon>
    </lineage>
</organism>